<reference evidence="1" key="1">
    <citation type="submission" date="2022-01" db="EMBL/GenBank/DDBJ databases">
        <authorList>
            <person name="King R."/>
        </authorList>
    </citation>
    <scope>NUCLEOTIDE SEQUENCE</scope>
</reference>
<dbReference type="AlphaFoldDB" id="A0A9P0DAX2"/>
<evidence type="ECO:0000313" key="2">
    <source>
        <dbReference type="Proteomes" id="UP001153636"/>
    </source>
</evidence>
<organism evidence="1 2">
    <name type="scientific">Psylliodes chrysocephalus</name>
    <dbReference type="NCBI Taxonomy" id="3402493"/>
    <lineage>
        <taxon>Eukaryota</taxon>
        <taxon>Metazoa</taxon>
        <taxon>Ecdysozoa</taxon>
        <taxon>Arthropoda</taxon>
        <taxon>Hexapoda</taxon>
        <taxon>Insecta</taxon>
        <taxon>Pterygota</taxon>
        <taxon>Neoptera</taxon>
        <taxon>Endopterygota</taxon>
        <taxon>Coleoptera</taxon>
        <taxon>Polyphaga</taxon>
        <taxon>Cucujiformia</taxon>
        <taxon>Chrysomeloidea</taxon>
        <taxon>Chrysomelidae</taxon>
        <taxon>Galerucinae</taxon>
        <taxon>Alticini</taxon>
        <taxon>Psylliodes</taxon>
    </lineage>
</organism>
<keyword evidence="2" id="KW-1185">Reference proteome</keyword>
<dbReference type="PANTHER" id="PTHR46704:SF9">
    <property type="entry name" value="BHLH DOMAIN-CONTAINING PROTEIN"/>
    <property type="match status" value="1"/>
</dbReference>
<dbReference type="PANTHER" id="PTHR46704">
    <property type="entry name" value="CXC DOMAIN-CONTAINING PROTEIN-RELATED"/>
    <property type="match status" value="1"/>
</dbReference>
<dbReference type="OrthoDB" id="8060926at2759"/>
<protein>
    <submittedName>
        <fullName evidence="1">Uncharacterized protein</fullName>
    </submittedName>
</protein>
<dbReference type="Proteomes" id="UP001153636">
    <property type="component" value="Chromosome 8"/>
</dbReference>
<dbReference type="EMBL" id="OV651820">
    <property type="protein sequence ID" value="CAH1114941.1"/>
    <property type="molecule type" value="Genomic_DNA"/>
</dbReference>
<name>A0A9P0DAX2_9CUCU</name>
<gene>
    <name evidence="1" type="ORF">PSYICH_LOCUS14455</name>
</gene>
<proteinExistence type="predicted"/>
<sequence length="139" mass="15532">MPSINSSPTFYNIVYETLAIVKEVADQCHQDQIIVTYDLAIAKMAMHIQSVENPKFNGLFINLGGFHMQLAFFKAVGKAVSPKVCDFLTNASTMGHQQKLQFLEECASSPDRFEKPIKRNTVLNSASDCIKKVRMVSKS</sequence>
<evidence type="ECO:0000313" key="1">
    <source>
        <dbReference type="EMBL" id="CAH1114941.1"/>
    </source>
</evidence>
<accession>A0A9P0DAX2</accession>